<name>A0A382GVP2_9ZZZZ</name>
<evidence type="ECO:0000313" key="1">
    <source>
        <dbReference type="EMBL" id="SVB78767.1"/>
    </source>
</evidence>
<proteinExistence type="predicted"/>
<reference evidence="1" key="1">
    <citation type="submission" date="2018-05" db="EMBL/GenBank/DDBJ databases">
        <authorList>
            <person name="Lanie J.A."/>
            <person name="Ng W.-L."/>
            <person name="Kazmierczak K.M."/>
            <person name="Andrzejewski T.M."/>
            <person name="Davidsen T.M."/>
            <person name="Wayne K.J."/>
            <person name="Tettelin H."/>
            <person name="Glass J.I."/>
            <person name="Rusch D."/>
            <person name="Podicherti R."/>
            <person name="Tsui H.-C.T."/>
            <person name="Winkler M.E."/>
        </authorList>
    </citation>
    <scope>NUCLEOTIDE SEQUENCE</scope>
</reference>
<organism evidence="1">
    <name type="scientific">marine metagenome</name>
    <dbReference type="NCBI Taxonomy" id="408172"/>
    <lineage>
        <taxon>unclassified sequences</taxon>
        <taxon>metagenomes</taxon>
        <taxon>ecological metagenomes</taxon>
    </lineage>
</organism>
<dbReference type="AlphaFoldDB" id="A0A382GVP2"/>
<evidence type="ECO:0008006" key="2">
    <source>
        <dbReference type="Google" id="ProtNLM"/>
    </source>
</evidence>
<protein>
    <recommendedName>
        <fullName evidence="2">Co-chaperone DjlA N-terminal domain-containing protein</fullName>
    </recommendedName>
</protein>
<sequence>MNEAGEESRASAIKTELLKLFAIGQIIHITYASGFISDLEIAALHEVAELIAIDRDQVQNFLDNELEPPD</sequence>
<gene>
    <name evidence="1" type="ORF">METZ01_LOCUS231621</name>
</gene>
<dbReference type="SUPFAM" id="SSF158682">
    <property type="entry name" value="TerB-like"/>
    <property type="match status" value="1"/>
</dbReference>
<dbReference type="InterPro" id="IPR029024">
    <property type="entry name" value="TerB-like"/>
</dbReference>
<dbReference type="EMBL" id="UINC01057523">
    <property type="protein sequence ID" value="SVB78767.1"/>
    <property type="molecule type" value="Genomic_DNA"/>
</dbReference>
<accession>A0A382GVP2</accession>